<name>A0A4C1XEH7_EUMVA</name>
<organism evidence="1 2">
    <name type="scientific">Eumeta variegata</name>
    <name type="common">Bagworm moth</name>
    <name type="synonym">Eumeta japonica</name>
    <dbReference type="NCBI Taxonomy" id="151549"/>
    <lineage>
        <taxon>Eukaryota</taxon>
        <taxon>Metazoa</taxon>
        <taxon>Ecdysozoa</taxon>
        <taxon>Arthropoda</taxon>
        <taxon>Hexapoda</taxon>
        <taxon>Insecta</taxon>
        <taxon>Pterygota</taxon>
        <taxon>Neoptera</taxon>
        <taxon>Endopterygota</taxon>
        <taxon>Lepidoptera</taxon>
        <taxon>Glossata</taxon>
        <taxon>Ditrysia</taxon>
        <taxon>Tineoidea</taxon>
        <taxon>Psychidae</taxon>
        <taxon>Oiketicinae</taxon>
        <taxon>Eumeta</taxon>
    </lineage>
</organism>
<keyword evidence="2" id="KW-1185">Reference proteome</keyword>
<proteinExistence type="predicted"/>
<protein>
    <submittedName>
        <fullName evidence="1">Uncharacterized protein</fullName>
    </submittedName>
</protein>
<gene>
    <name evidence="1" type="ORF">EVAR_48459_1</name>
</gene>
<accession>A0A4C1XEH7</accession>
<comment type="caution">
    <text evidence="1">The sequence shown here is derived from an EMBL/GenBank/DDBJ whole genome shotgun (WGS) entry which is preliminary data.</text>
</comment>
<evidence type="ECO:0000313" key="1">
    <source>
        <dbReference type="EMBL" id="GBP62286.1"/>
    </source>
</evidence>
<dbReference type="EMBL" id="BGZK01000838">
    <property type="protein sequence ID" value="GBP62286.1"/>
    <property type="molecule type" value="Genomic_DNA"/>
</dbReference>
<dbReference type="Proteomes" id="UP000299102">
    <property type="component" value="Unassembled WGS sequence"/>
</dbReference>
<evidence type="ECO:0000313" key="2">
    <source>
        <dbReference type="Proteomes" id="UP000299102"/>
    </source>
</evidence>
<reference evidence="1 2" key="1">
    <citation type="journal article" date="2019" name="Commun. Biol.">
        <title>The bagworm genome reveals a unique fibroin gene that provides high tensile strength.</title>
        <authorList>
            <person name="Kono N."/>
            <person name="Nakamura H."/>
            <person name="Ohtoshi R."/>
            <person name="Tomita M."/>
            <person name="Numata K."/>
            <person name="Arakawa K."/>
        </authorList>
    </citation>
    <scope>NUCLEOTIDE SEQUENCE [LARGE SCALE GENOMIC DNA]</scope>
</reference>
<sequence length="223" mass="24612">MESGNSSVPWGRLRRAPAVTVFREMFLVESGALPPFEYNRRYHGVSVQRIRASPSIIAGQARALRTALVLVGILWYVPKAPRAVLFTLQRSRKWITGVAAGIDTDAPAYSRLNNSATFRTRRAAGASSIRSPPARPPPVSYDVDRIHSRNRCSSPGRSGSYLTALFAQAGSREEAPPSTVRTPRVLRPIFARRRVSLEGQGLTARARRPLAAYRSKMSERVEG</sequence>
<dbReference type="AlphaFoldDB" id="A0A4C1XEH7"/>